<dbReference type="AlphaFoldDB" id="A0A9J6GSF6"/>
<gene>
    <name evidence="2" type="ORF">HPB48_017520</name>
</gene>
<sequence>MDNKLAHLLEAKNTLRKRGETQKLNRRLRKKIALLNKQKKKLPGNLTSKGNEKCTQLDGRMRAGGGGGGGISSNFSSTVRKPEQSTDSIDRIYINSAGKV</sequence>
<accession>A0A9J6GSF6</accession>
<comment type="caution">
    <text evidence="2">The sequence shown here is derived from an EMBL/GenBank/DDBJ whole genome shotgun (WGS) entry which is preliminary data.</text>
</comment>
<dbReference type="OMA" id="MDNKLAH"/>
<keyword evidence="3" id="KW-1185">Reference proteome</keyword>
<proteinExistence type="predicted"/>
<reference evidence="2 3" key="1">
    <citation type="journal article" date="2020" name="Cell">
        <title>Large-Scale Comparative Analyses of Tick Genomes Elucidate Their Genetic Diversity and Vector Capacities.</title>
        <authorList>
            <consortium name="Tick Genome and Microbiome Consortium (TIGMIC)"/>
            <person name="Jia N."/>
            <person name="Wang J."/>
            <person name="Shi W."/>
            <person name="Du L."/>
            <person name="Sun Y."/>
            <person name="Zhan W."/>
            <person name="Jiang J.F."/>
            <person name="Wang Q."/>
            <person name="Zhang B."/>
            <person name="Ji P."/>
            <person name="Bell-Sakyi L."/>
            <person name="Cui X.M."/>
            <person name="Yuan T.T."/>
            <person name="Jiang B.G."/>
            <person name="Yang W.F."/>
            <person name="Lam T.T."/>
            <person name="Chang Q.C."/>
            <person name="Ding S.J."/>
            <person name="Wang X.J."/>
            <person name="Zhu J.G."/>
            <person name="Ruan X.D."/>
            <person name="Zhao L."/>
            <person name="Wei J.T."/>
            <person name="Ye R.Z."/>
            <person name="Que T.C."/>
            <person name="Du C.H."/>
            <person name="Zhou Y.H."/>
            <person name="Cheng J.X."/>
            <person name="Dai P.F."/>
            <person name="Guo W.B."/>
            <person name="Han X.H."/>
            <person name="Huang E.J."/>
            <person name="Li L.F."/>
            <person name="Wei W."/>
            <person name="Gao Y.C."/>
            <person name="Liu J.Z."/>
            <person name="Shao H.Z."/>
            <person name="Wang X."/>
            <person name="Wang C.C."/>
            <person name="Yang T.C."/>
            <person name="Huo Q.B."/>
            <person name="Li W."/>
            <person name="Chen H.Y."/>
            <person name="Chen S.E."/>
            <person name="Zhou L.G."/>
            <person name="Ni X.B."/>
            <person name="Tian J.H."/>
            <person name="Sheng Y."/>
            <person name="Liu T."/>
            <person name="Pan Y.S."/>
            <person name="Xia L.Y."/>
            <person name="Li J."/>
            <person name="Zhao F."/>
            <person name="Cao W.C."/>
        </authorList>
    </citation>
    <scope>NUCLEOTIDE SEQUENCE [LARGE SCALE GENOMIC DNA]</scope>
    <source>
        <strain evidence="2">HaeL-2018</strain>
    </source>
</reference>
<organism evidence="2 3">
    <name type="scientific">Haemaphysalis longicornis</name>
    <name type="common">Bush tick</name>
    <dbReference type="NCBI Taxonomy" id="44386"/>
    <lineage>
        <taxon>Eukaryota</taxon>
        <taxon>Metazoa</taxon>
        <taxon>Ecdysozoa</taxon>
        <taxon>Arthropoda</taxon>
        <taxon>Chelicerata</taxon>
        <taxon>Arachnida</taxon>
        <taxon>Acari</taxon>
        <taxon>Parasitiformes</taxon>
        <taxon>Ixodida</taxon>
        <taxon>Ixodoidea</taxon>
        <taxon>Ixodidae</taxon>
        <taxon>Haemaphysalinae</taxon>
        <taxon>Haemaphysalis</taxon>
    </lineage>
</organism>
<evidence type="ECO:0000313" key="2">
    <source>
        <dbReference type="EMBL" id="KAH9378397.1"/>
    </source>
</evidence>
<feature type="region of interest" description="Disordered" evidence="1">
    <location>
        <begin position="42"/>
        <end position="100"/>
    </location>
</feature>
<feature type="compositionally biased region" description="Gly residues" evidence="1">
    <location>
        <begin position="62"/>
        <end position="71"/>
    </location>
</feature>
<dbReference type="EMBL" id="JABSTR010000008">
    <property type="protein sequence ID" value="KAH9378397.1"/>
    <property type="molecule type" value="Genomic_DNA"/>
</dbReference>
<evidence type="ECO:0000256" key="1">
    <source>
        <dbReference type="SAM" id="MobiDB-lite"/>
    </source>
</evidence>
<dbReference type="VEuPathDB" id="VectorBase:HLOH_063776"/>
<feature type="compositionally biased region" description="Basic and acidic residues" evidence="1">
    <location>
        <begin position="80"/>
        <end position="90"/>
    </location>
</feature>
<name>A0A9J6GSF6_HAELO</name>
<dbReference type="Proteomes" id="UP000821853">
    <property type="component" value="Unassembled WGS sequence"/>
</dbReference>
<protein>
    <submittedName>
        <fullName evidence="2">Uncharacterized protein</fullName>
    </submittedName>
</protein>
<evidence type="ECO:0000313" key="3">
    <source>
        <dbReference type="Proteomes" id="UP000821853"/>
    </source>
</evidence>